<evidence type="ECO:0000313" key="1">
    <source>
        <dbReference type="EMBL" id="KAL0066908.1"/>
    </source>
</evidence>
<proteinExistence type="predicted"/>
<evidence type="ECO:0008006" key="3">
    <source>
        <dbReference type="Google" id="ProtNLM"/>
    </source>
</evidence>
<dbReference type="InterPro" id="IPR032675">
    <property type="entry name" value="LRR_dom_sf"/>
</dbReference>
<reference evidence="1 2" key="1">
    <citation type="submission" date="2024-05" db="EMBL/GenBank/DDBJ databases">
        <title>A draft genome resource for the thread blight pathogen Marasmius tenuissimus strain MS-2.</title>
        <authorList>
            <person name="Yulfo-Soto G.E."/>
            <person name="Baruah I.K."/>
            <person name="Amoako-Attah I."/>
            <person name="Bukari Y."/>
            <person name="Meinhardt L.W."/>
            <person name="Bailey B.A."/>
            <person name="Cohen S.P."/>
        </authorList>
    </citation>
    <scope>NUCLEOTIDE SEQUENCE [LARGE SCALE GENOMIC DNA]</scope>
    <source>
        <strain evidence="1 2">MS-2</strain>
    </source>
</reference>
<sequence length="262" mass="29682">MKDDYPQEIRRMVWDVILPHLNRCKELRLDIDGADLPAVQDLSFPVLETFDLASCLATYDDVYDWLSRAIERAAKLTKIVPFTPQASVPYSQLRMLKIRAMRQDNAELLLSHLSDCKAFERLDILIQEEPSDEDLPTMDVTLPSLHQLRIHVHCFIFKFASAFVDASDAIVHADLFTAAPSWLLTRLSPNNDHSESESSVSFLPNLRHIHLETEDTALDPSVVHKFQEVTPARVATGPLRELYLTLKGENVRTMGGHVPIDG</sequence>
<comment type="caution">
    <text evidence="1">The sequence shown here is derived from an EMBL/GenBank/DDBJ whole genome shotgun (WGS) entry which is preliminary data.</text>
</comment>
<organism evidence="1 2">
    <name type="scientific">Marasmius tenuissimus</name>
    <dbReference type="NCBI Taxonomy" id="585030"/>
    <lineage>
        <taxon>Eukaryota</taxon>
        <taxon>Fungi</taxon>
        <taxon>Dikarya</taxon>
        <taxon>Basidiomycota</taxon>
        <taxon>Agaricomycotina</taxon>
        <taxon>Agaricomycetes</taxon>
        <taxon>Agaricomycetidae</taxon>
        <taxon>Agaricales</taxon>
        <taxon>Marasmiineae</taxon>
        <taxon>Marasmiaceae</taxon>
        <taxon>Marasmius</taxon>
    </lineage>
</organism>
<keyword evidence="2" id="KW-1185">Reference proteome</keyword>
<dbReference type="EMBL" id="JBBXMP010000031">
    <property type="protein sequence ID" value="KAL0066908.1"/>
    <property type="molecule type" value="Genomic_DNA"/>
</dbReference>
<accession>A0ABR2ZZV6</accession>
<dbReference type="Proteomes" id="UP001437256">
    <property type="component" value="Unassembled WGS sequence"/>
</dbReference>
<evidence type="ECO:0000313" key="2">
    <source>
        <dbReference type="Proteomes" id="UP001437256"/>
    </source>
</evidence>
<dbReference type="Gene3D" id="3.80.10.10">
    <property type="entry name" value="Ribonuclease Inhibitor"/>
    <property type="match status" value="1"/>
</dbReference>
<gene>
    <name evidence="1" type="ORF">AAF712_006103</name>
</gene>
<protein>
    <recommendedName>
        <fullName evidence="3">F-box domain-containing protein</fullName>
    </recommendedName>
</protein>
<name>A0ABR2ZZV6_9AGAR</name>